<dbReference type="OrthoDB" id="7178350at2"/>
<dbReference type="GO" id="GO:0000166">
    <property type="term" value="F:nucleotide binding"/>
    <property type="evidence" value="ECO:0007669"/>
    <property type="project" value="UniProtKB-KW"/>
</dbReference>
<dbReference type="Proteomes" id="UP000006334">
    <property type="component" value="Unassembled WGS sequence"/>
</dbReference>
<keyword evidence="2" id="KW-0274">FAD</keyword>
<dbReference type="eggNOG" id="COG0446">
    <property type="taxonomic scope" value="Bacteria"/>
</dbReference>
<dbReference type="InterPro" id="IPR033856">
    <property type="entry name" value="Trp_halogen"/>
</dbReference>
<keyword evidence="4" id="KW-1185">Reference proteome</keyword>
<feature type="active site" evidence="1">
    <location>
        <position position="78"/>
    </location>
</feature>
<dbReference type="PIRSF" id="PIRSF011396">
    <property type="entry name" value="Trp_halogenase"/>
    <property type="match status" value="1"/>
</dbReference>
<proteinExistence type="predicted"/>
<dbReference type="EC" id="1.14.19.9" evidence="3"/>
<dbReference type="InterPro" id="IPR006905">
    <property type="entry name" value="Flavin_halogenase"/>
</dbReference>
<evidence type="ECO:0000313" key="3">
    <source>
        <dbReference type="EMBL" id="GAC13053.1"/>
    </source>
</evidence>
<organism evidence="3 4">
    <name type="scientific">Aliiglaciecola lipolytica E3</name>
    <dbReference type="NCBI Taxonomy" id="1127673"/>
    <lineage>
        <taxon>Bacteria</taxon>
        <taxon>Pseudomonadati</taxon>
        <taxon>Pseudomonadota</taxon>
        <taxon>Gammaproteobacteria</taxon>
        <taxon>Alteromonadales</taxon>
        <taxon>Alteromonadaceae</taxon>
        <taxon>Aliiglaciecola</taxon>
    </lineage>
</organism>
<feature type="binding site" evidence="2">
    <location>
        <begin position="13"/>
        <end position="16"/>
    </location>
    <ligand>
        <name>FAD</name>
        <dbReference type="ChEBI" id="CHEBI:57692"/>
    </ligand>
</feature>
<sequence length="495" mass="56434">MQKAVRKVVIAGGGTAGWMTAALLRKVLQQTIEIELVESEAIGIVGVGEATIPPIQIFNQYLGLDEKEFLRETKGTIKLAIKFENWRVQGESYYHTFGAPGANIGFCSFQHFWLKAKEAGNEHTLWDYDLNYLACEQGKFNKINTQNPVYDMQYAYHFDSGLYGQYLRKLAEKAGVKRTEGIIAQVNQDPRSGFITSLELNNGQKIEGDLFIDCTGLRALLSRKTLGVKYESWDHFLPADSAIAVPTERFEHTVPYTRSIAHANGWQWRIPLTHRNGNGIVYSSKYCSDDEAMQTLMGNLDSKPLDEPRKIQFETGRTEQQWHKNVVAIGLSSGFLEPLESTSIHLIQSGIVRLLKMFPNQGITPAMVEMYNQESKQEFETIRDFIILHYHVNQRNDSDFWKDLRNMDIPPRLQQKINAFKESAAIFNDNNDIFRDASWLQVMLGQGINPTDYHPAAKVHGDKALLDIMHKIYHAKQQPLTKMLPHDEFLARYTG</sequence>
<comment type="caution">
    <text evidence="3">The sequence shown here is derived from an EMBL/GenBank/DDBJ whole genome shotgun (WGS) entry which is preliminary data.</text>
</comment>
<reference evidence="3 4" key="1">
    <citation type="journal article" date="2017" name="Antonie Van Leeuwenhoek">
        <title>Rhizobium rhizosphaerae sp. nov., a novel species isolated from rice rhizosphere.</title>
        <authorList>
            <person name="Zhao J.J."/>
            <person name="Zhang J."/>
            <person name="Zhang R.J."/>
            <person name="Zhang C.W."/>
            <person name="Yin H.Q."/>
            <person name="Zhang X.X."/>
        </authorList>
    </citation>
    <scope>NUCLEOTIDE SEQUENCE [LARGE SCALE GENOMIC DNA]</scope>
    <source>
        <strain evidence="3 4">E3</strain>
    </source>
</reference>
<dbReference type="InterPro" id="IPR050816">
    <property type="entry name" value="Flavin-dep_Halogenase_NPB"/>
</dbReference>
<dbReference type="InterPro" id="IPR036188">
    <property type="entry name" value="FAD/NAD-bd_sf"/>
</dbReference>
<dbReference type="RefSeq" id="WP_008842873.1">
    <property type="nucleotide sequence ID" value="NZ_BAEN01000014.1"/>
</dbReference>
<dbReference type="Pfam" id="PF04820">
    <property type="entry name" value="Trp_halogenase"/>
    <property type="match status" value="1"/>
</dbReference>
<evidence type="ECO:0000256" key="2">
    <source>
        <dbReference type="PIRSR" id="PIRSR011396-2"/>
    </source>
</evidence>
<accession>K6Y8R6</accession>
<dbReference type="PANTHER" id="PTHR43747">
    <property type="entry name" value="FAD-BINDING PROTEIN"/>
    <property type="match status" value="1"/>
</dbReference>
<feature type="binding site" evidence="2">
    <location>
        <position position="331"/>
    </location>
    <ligand>
        <name>FAD</name>
        <dbReference type="ChEBI" id="CHEBI:57692"/>
    </ligand>
</feature>
<keyword evidence="2" id="KW-0547">Nucleotide-binding</keyword>
<dbReference type="AlphaFoldDB" id="K6Y8R6"/>
<protein>
    <submittedName>
        <fullName evidence="3">FADH2 O2-dependent halogenase I</fullName>
        <ecNumber evidence="3">1.14.19.9</ecNumber>
    </submittedName>
</protein>
<keyword evidence="2" id="KW-0285">Flavoprotein</keyword>
<dbReference type="SUPFAM" id="SSF51905">
    <property type="entry name" value="FAD/NAD(P)-binding domain"/>
    <property type="match status" value="1"/>
</dbReference>
<dbReference type="GO" id="GO:0004497">
    <property type="term" value="F:monooxygenase activity"/>
    <property type="evidence" value="ECO:0007669"/>
    <property type="project" value="InterPro"/>
</dbReference>
<name>K6Y8R6_9ALTE</name>
<feature type="binding site" evidence="2">
    <location>
        <position position="344"/>
    </location>
    <ligand>
        <name>FAD</name>
        <dbReference type="ChEBI" id="CHEBI:57692"/>
    </ligand>
</feature>
<dbReference type="PANTHER" id="PTHR43747:SF4">
    <property type="entry name" value="FLAVIN-DEPENDENT TRYPTOPHAN HALOGENASE"/>
    <property type="match status" value="1"/>
</dbReference>
<gene>
    <name evidence="3" type="primary">prnA</name>
    <name evidence="3" type="ORF">GLIP_0406</name>
</gene>
<evidence type="ECO:0000313" key="4">
    <source>
        <dbReference type="Proteomes" id="UP000006334"/>
    </source>
</evidence>
<feature type="binding site" evidence="2">
    <location>
        <position position="340"/>
    </location>
    <ligand>
        <name>L-tryptophan</name>
        <dbReference type="ChEBI" id="CHEBI:57912"/>
    </ligand>
</feature>
<dbReference type="EMBL" id="BAEN01000014">
    <property type="protein sequence ID" value="GAC13053.1"/>
    <property type="molecule type" value="Genomic_DNA"/>
</dbReference>
<keyword evidence="3" id="KW-0560">Oxidoreductase</keyword>
<dbReference type="STRING" id="1127673.GLIP_0406"/>
<dbReference type="Gene3D" id="3.50.50.60">
    <property type="entry name" value="FAD/NAD(P)-binding domain"/>
    <property type="match status" value="1"/>
</dbReference>
<evidence type="ECO:0000256" key="1">
    <source>
        <dbReference type="PIRSR" id="PIRSR011396-1"/>
    </source>
</evidence>
<feature type="binding site" evidence="2">
    <location>
        <position position="78"/>
    </location>
    <ligand>
        <name>7-chloro-L-tryptophan</name>
        <dbReference type="ChEBI" id="CHEBI:58713"/>
    </ligand>
</feature>